<organism evidence="2 3">
    <name type="scientific">Pigmentiphaga humi</name>
    <dbReference type="NCBI Taxonomy" id="2478468"/>
    <lineage>
        <taxon>Bacteria</taxon>
        <taxon>Pseudomonadati</taxon>
        <taxon>Pseudomonadota</taxon>
        <taxon>Betaproteobacteria</taxon>
        <taxon>Burkholderiales</taxon>
        <taxon>Alcaligenaceae</taxon>
        <taxon>Pigmentiphaga</taxon>
    </lineage>
</organism>
<comment type="similarity">
    <text evidence="1">Belongs to the UPF0065 (bug) family.</text>
</comment>
<dbReference type="PANTHER" id="PTHR42928:SF5">
    <property type="entry name" value="BLR1237 PROTEIN"/>
    <property type="match status" value="1"/>
</dbReference>
<dbReference type="InterPro" id="IPR042100">
    <property type="entry name" value="Bug_dom1"/>
</dbReference>
<keyword evidence="2" id="KW-0675">Receptor</keyword>
<dbReference type="Gene3D" id="3.40.190.150">
    <property type="entry name" value="Bordetella uptake gene, domain 1"/>
    <property type="match status" value="1"/>
</dbReference>
<gene>
    <name evidence="2" type="ORF">PIGHUM_00089</name>
</gene>
<keyword evidence="3" id="KW-1185">Reference proteome</keyword>
<dbReference type="InterPro" id="IPR005064">
    <property type="entry name" value="BUG"/>
</dbReference>
<protein>
    <submittedName>
        <fullName evidence="2">Tripartite tricarboxylate transporter family receptor</fullName>
    </submittedName>
</protein>
<name>A0A3P4AWD5_9BURK</name>
<evidence type="ECO:0000313" key="3">
    <source>
        <dbReference type="Proteomes" id="UP000277294"/>
    </source>
</evidence>
<dbReference type="RefSeq" id="WP_246012844.1">
    <property type="nucleotide sequence ID" value="NZ_UWPJ01000005.1"/>
</dbReference>
<dbReference type="Proteomes" id="UP000277294">
    <property type="component" value="Unassembled WGS sequence"/>
</dbReference>
<dbReference type="CDD" id="cd13578">
    <property type="entry name" value="PBP2_Bug27"/>
    <property type="match status" value="1"/>
</dbReference>
<dbReference type="Pfam" id="PF03401">
    <property type="entry name" value="TctC"/>
    <property type="match status" value="1"/>
</dbReference>
<evidence type="ECO:0000313" key="2">
    <source>
        <dbReference type="EMBL" id="VCU68042.1"/>
    </source>
</evidence>
<dbReference type="PANTHER" id="PTHR42928">
    <property type="entry name" value="TRICARBOXYLATE-BINDING PROTEIN"/>
    <property type="match status" value="1"/>
</dbReference>
<sequence>MAGPTAQRLVLRVPVAGAIGMAAGHRNMAPTLFRFLTRLGAALVLGAAASASFAQQPYPDKPIRLVVPYPPGGTADILGRLLAERLPPELGQTVLVENRAGGGTAIGARYVAAAPADGYTLFVGTSTSHAINPALQADIGYDPVRDFTAVAAIAEVPYVIVSHPKRGFRILKDLVAYARAHPGELNYSSAGTGSSNHLGGELLGSVERIRITHIPYKGSAPALNDLLAGQVDFMFDLAPTAQQHIRAGKLTPLAVTAAQRSAVLPDVPTAAEAGVPGAQITAWFGIFAPARLPAEIRQRLAQALSAVLAQPDTRKRLADLGTESMTQQGAAFQSFVAQDYAHWKNLVAQAGIKAD</sequence>
<dbReference type="Gene3D" id="3.40.190.10">
    <property type="entry name" value="Periplasmic binding protein-like II"/>
    <property type="match status" value="1"/>
</dbReference>
<dbReference type="SUPFAM" id="SSF53850">
    <property type="entry name" value="Periplasmic binding protein-like II"/>
    <property type="match status" value="1"/>
</dbReference>
<dbReference type="AlphaFoldDB" id="A0A3P4AWD5"/>
<proteinExistence type="inferred from homology"/>
<reference evidence="2 3" key="1">
    <citation type="submission" date="2018-10" db="EMBL/GenBank/DDBJ databases">
        <authorList>
            <person name="Criscuolo A."/>
        </authorList>
    </citation>
    <scope>NUCLEOTIDE SEQUENCE [LARGE SCALE GENOMIC DNA]</scope>
    <source>
        <strain evidence="2">DnA1</strain>
    </source>
</reference>
<accession>A0A3P4AWD5</accession>
<dbReference type="PIRSF" id="PIRSF017082">
    <property type="entry name" value="YflP"/>
    <property type="match status" value="1"/>
</dbReference>
<dbReference type="EMBL" id="UWPJ01000005">
    <property type="protein sequence ID" value="VCU68042.1"/>
    <property type="molecule type" value="Genomic_DNA"/>
</dbReference>
<evidence type="ECO:0000256" key="1">
    <source>
        <dbReference type="ARBA" id="ARBA00006987"/>
    </source>
</evidence>